<proteinExistence type="predicted"/>
<name>A0A328DCL5_9ASTE</name>
<keyword evidence="3" id="KW-1185">Reference proteome</keyword>
<feature type="compositionally biased region" description="Polar residues" evidence="1">
    <location>
        <begin position="131"/>
        <end position="157"/>
    </location>
</feature>
<dbReference type="PANTHER" id="PTHR34956:SF2">
    <property type="entry name" value="OS05G0397300 PROTEIN"/>
    <property type="match status" value="1"/>
</dbReference>
<protein>
    <submittedName>
        <fullName evidence="2">Uncharacterized protein</fullName>
    </submittedName>
</protein>
<comment type="caution">
    <text evidence="2">The sequence shown here is derived from an EMBL/GenBank/DDBJ whole genome shotgun (WGS) entry which is preliminary data.</text>
</comment>
<dbReference type="PANTHER" id="PTHR34956">
    <property type="entry name" value="OS05G0397300 PROTEIN"/>
    <property type="match status" value="1"/>
</dbReference>
<dbReference type="AlphaFoldDB" id="A0A328DCL5"/>
<evidence type="ECO:0000313" key="3">
    <source>
        <dbReference type="Proteomes" id="UP000249390"/>
    </source>
</evidence>
<accession>A0A328DCL5</accession>
<reference evidence="2 3" key="1">
    <citation type="submission" date="2018-06" db="EMBL/GenBank/DDBJ databases">
        <title>The Genome of Cuscuta australis (Dodder) Provides Insight into the Evolution of Plant Parasitism.</title>
        <authorList>
            <person name="Liu H."/>
        </authorList>
    </citation>
    <scope>NUCLEOTIDE SEQUENCE [LARGE SCALE GENOMIC DNA]</scope>
    <source>
        <strain evidence="3">cv. Yunnan</strain>
        <tissue evidence="2">Vines</tissue>
    </source>
</reference>
<evidence type="ECO:0000313" key="2">
    <source>
        <dbReference type="EMBL" id="RAL43592.1"/>
    </source>
</evidence>
<dbReference type="EMBL" id="NQVE01000154">
    <property type="protein sequence ID" value="RAL43592.1"/>
    <property type="molecule type" value="Genomic_DNA"/>
</dbReference>
<dbReference type="Proteomes" id="UP000249390">
    <property type="component" value="Unassembled WGS sequence"/>
</dbReference>
<sequence length="157" mass="17506">MEVAVELEDDLFFADISKQISLLIMEDEEEPVFATCPSVSFQVFTLPHVQTSSNKFMGLIILTFCVAVYKKNGQFQTFSGPHFPARPSPYVHLQEQIYRREIRSSKGTGVFIPRSSQPTGRKHHYKPGGRNASSFGAKSNAGQHPNTTKTVSQARKG</sequence>
<organism evidence="2 3">
    <name type="scientific">Cuscuta australis</name>
    <dbReference type="NCBI Taxonomy" id="267555"/>
    <lineage>
        <taxon>Eukaryota</taxon>
        <taxon>Viridiplantae</taxon>
        <taxon>Streptophyta</taxon>
        <taxon>Embryophyta</taxon>
        <taxon>Tracheophyta</taxon>
        <taxon>Spermatophyta</taxon>
        <taxon>Magnoliopsida</taxon>
        <taxon>eudicotyledons</taxon>
        <taxon>Gunneridae</taxon>
        <taxon>Pentapetalae</taxon>
        <taxon>asterids</taxon>
        <taxon>lamiids</taxon>
        <taxon>Solanales</taxon>
        <taxon>Convolvulaceae</taxon>
        <taxon>Cuscuteae</taxon>
        <taxon>Cuscuta</taxon>
        <taxon>Cuscuta subgen. Grammica</taxon>
        <taxon>Cuscuta sect. Cleistogrammica</taxon>
    </lineage>
</organism>
<evidence type="ECO:0000256" key="1">
    <source>
        <dbReference type="SAM" id="MobiDB-lite"/>
    </source>
</evidence>
<feature type="region of interest" description="Disordered" evidence="1">
    <location>
        <begin position="109"/>
        <end position="157"/>
    </location>
</feature>
<gene>
    <name evidence="2" type="ORF">DM860_017335</name>
</gene>